<protein>
    <submittedName>
        <fullName evidence="1">Uncharacterized protein</fullName>
    </submittedName>
</protein>
<evidence type="ECO:0000313" key="1">
    <source>
        <dbReference type="EMBL" id="KAH6650232.1"/>
    </source>
</evidence>
<dbReference type="Proteomes" id="UP000724584">
    <property type="component" value="Unassembled WGS sequence"/>
</dbReference>
<proteinExistence type="predicted"/>
<keyword evidence="2" id="KW-1185">Reference proteome</keyword>
<gene>
    <name evidence="1" type="ORF">F5144DRAFT_608237</name>
</gene>
<sequence length="706" mass="77351">MENHDRAILEASAKHPIVPLEKGKFYTYGTAGFRMKADLLEGISFRVGLLASLRSRKLNGQAIGVMITASHNPAADNGVKIVDPLGEMLEQDWERYATALVNATSDEQLVEVYNRLATDLKIDLKASAKVVYGRDTRPSGHKLVTALADGLESTKTEYVDFKILTTPQLHYLVRATNSEGTPLSYGKVSELGYYEKLAGAFVRAMKGRRINGTLQVDCANGVGGPKLSEFLKHIPKDKVNFDVKVVNDDVLRPELLNLDCGADFVKTKQRAPPNPKPQPGLRSCSLDGDADRLIYYWQDPEGGFVMLDGDRISSLAASFIGGLVESAGLKDDLRIGVVQTAYANGASTNYITQHLKLPVICTPTGVKHLHHVAQGFDIGVYFEANGHGTVLFSPDALNSFKTKEPQSPAQKDALDTLAALGDLINQTVGDAISDALMVEVILAHKNWTLRDWAMTYADLPNRLVRVEVGNKDLFQTTDAERRLSAPEGAQDEIDQAVKKYKDARSFARASGTENACRVYAEAASRSEANELAERVRDRAVSSSSPLEPDPILATTITTLSALHVDLHIEGSPRPILTQDRNLNRNRSVSLFSPLRPSPRHHHHPHHSRFDPLGRYTTTTTTTTSDNFVFEMEEDIQERERLRLAGGVPKYISPGSSGEVSPDLASTPSDSILEAWHSKLREGTPKLGDGEERERNGTGEEVLLVGS</sequence>
<dbReference type="EMBL" id="JAGIZQ010000001">
    <property type="protein sequence ID" value="KAH6650232.1"/>
    <property type="molecule type" value="Genomic_DNA"/>
</dbReference>
<reference evidence="1 2" key="1">
    <citation type="journal article" date="2021" name="Nat. Commun.">
        <title>Genetic determinants of endophytism in the Arabidopsis root mycobiome.</title>
        <authorList>
            <person name="Mesny F."/>
            <person name="Miyauchi S."/>
            <person name="Thiergart T."/>
            <person name="Pickel B."/>
            <person name="Atanasova L."/>
            <person name="Karlsson M."/>
            <person name="Huettel B."/>
            <person name="Barry K.W."/>
            <person name="Haridas S."/>
            <person name="Chen C."/>
            <person name="Bauer D."/>
            <person name="Andreopoulos W."/>
            <person name="Pangilinan J."/>
            <person name="LaButti K."/>
            <person name="Riley R."/>
            <person name="Lipzen A."/>
            <person name="Clum A."/>
            <person name="Drula E."/>
            <person name="Henrissat B."/>
            <person name="Kohler A."/>
            <person name="Grigoriev I.V."/>
            <person name="Martin F.M."/>
            <person name="Hacquard S."/>
        </authorList>
    </citation>
    <scope>NUCLEOTIDE SEQUENCE [LARGE SCALE GENOMIC DNA]</scope>
    <source>
        <strain evidence="1 2">MPI-SDFR-AT-0079</strain>
    </source>
</reference>
<name>A0ACB7PN76_9PEZI</name>
<organism evidence="1 2">
    <name type="scientific">Chaetomium tenue</name>
    <dbReference type="NCBI Taxonomy" id="1854479"/>
    <lineage>
        <taxon>Eukaryota</taxon>
        <taxon>Fungi</taxon>
        <taxon>Dikarya</taxon>
        <taxon>Ascomycota</taxon>
        <taxon>Pezizomycotina</taxon>
        <taxon>Sordariomycetes</taxon>
        <taxon>Sordariomycetidae</taxon>
        <taxon>Sordariales</taxon>
        <taxon>Chaetomiaceae</taxon>
        <taxon>Chaetomium</taxon>
    </lineage>
</organism>
<accession>A0ACB7PN76</accession>
<evidence type="ECO:0000313" key="2">
    <source>
        <dbReference type="Proteomes" id="UP000724584"/>
    </source>
</evidence>
<comment type="caution">
    <text evidence="1">The sequence shown here is derived from an EMBL/GenBank/DDBJ whole genome shotgun (WGS) entry which is preliminary data.</text>
</comment>